<feature type="transmembrane region" description="Helical" evidence="5">
    <location>
        <begin position="82"/>
        <end position="101"/>
    </location>
</feature>
<keyword evidence="3 5" id="KW-1133">Transmembrane helix</keyword>
<evidence type="ECO:0000256" key="3">
    <source>
        <dbReference type="ARBA" id="ARBA00022989"/>
    </source>
</evidence>
<evidence type="ECO:0000313" key="7">
    <source>
        <dbReference type="Proteomes" id="UP000006050"/>
    </source>
</evidence>
<accession>I3Z2W0</accession>
<feature type="transmembrane region" description="Helical" evidence="5">
    <location>
        <begin position="35"/>
        <end position="55"/>
    </location>
</feature>
<dbReference type="EMBL" id="CP003281">
    <property type="protein sequence ID" value="AFL83578.1"/>
    <property type="molecule type" value="Genomic_DNA"/>
</dbReference>
<dbReference type="InterPro" id="IPR000537">
    <property type="entry name" value="UbiA_prenyltransferase"/>
</dbReference>
<dbReference type="GO" id="GO:0016020">
    <property type="term" value="C:membrane"/>
    <property type="evidence" value="ECO:0007669"/>
    <property type="project" value="UniProtKB-SubCell"/>
</dbReference>
<dbReference type="KEGG" id="bbd:Belba_0935"/>
<comment type="subcellular location">
    <subcellularLocation>
        <location evidence="1">Membrane</location>
        <topology evidence="1">Multi-pass membrane protein</topology>
    </subcellularLocation>
</comment>
<keyword evidence="6" id="KW-0808">Transferase</keyword>
<feature type="transmembrane region" description="Helical" evidence="5">
    <location>
        <begin position="233"/>
        <end position="252"/>
    </location>
</feature>
<protein>
    <submittedName>
        <fullName evidence="6">4-hydroxybenzoate polyprenyltransferase-like prenyltransferase</fullName>
    </submittedName>
</protein>
<feature type="transmembrane region" description="Helical" evidence="5">
    <location>
        <begin position="7"/>
        <end position="29"/>
    </location>
</feature>
<evidence type="ECO:0000256" key="2">
    <source>
        <dbReference type="ARBA" id="ARBA00022692"/>
    </source>
</evidence>
<feature type="transmembrane region" description="Helical" evidence="5">
    <location>
        <begin position="167"/>
        <end position="185"/>
    </location>
</feature>
<reference evidence="7" key="1">
    <citation type="submission" date="2012-06" db="EMBL/GenBank/DDBJ databases">
        <title>The complete genome of Belliella baltica DSM 15883.</title>
        <authorList>
            <person name="Lucas S."/>
            <person name="Copeland A."/>
            <person name="Lapidus A."/>
            <person name="Goodwin L."/>
            <person name="Pitluck S."/>
            <person name="Peters L."/>
            <person name="Mikhailova N."/>
            <person name="Davenport K."/>
            <person name="Kyrpides N."/>
            <person name="Mavromatis K."/>
            <person name="Pagani I."/>
            <person name="Ivanova N."/>
            <person name="Ovchinnikova G."/>
            <person name="Zeytun A."/>
            <person name="Detter J.C."/>
            <person name="Han C."/>
            <person name="Land M."/>
            <person name="Hauser L."/>
            <person name="Markowitz V."/>
            <person name="Cheng J.-F."/>
            <person name="Hugenholtz P."/>
            <person name="Woyke T."/>
            <person name="Wu D."/>
            <person name="Tindall B."/>
            <person name="Pomrenke H."/>
            <person name="Brambilla E."/>
            <person name="Klenk H.-P."/>
            <person name="Eisen J.A."/>
        </authorList>
    </citation>
    <scope>NUCLEOTIDE SEQUENCE [LARGE SCALE GENOMIC DNA]</scope>
    <source>
        <strain evidence="7">DSM 15883 / CIP 108006 / LMG 21964 / BA134</strain>
    </source>
</reference>
<dbReference type="AlphaFoldDB" id="I3Z2W0"/>
<dbReference type="HOGENOM" id="CLU_999880_0_0_10"/>
<evidence type="ECO:0000256" key="4">
    <source>
        <dbReference type="ARBA" id="ARBA00023136"/>
    </source>
</evidence>
<feature type="transmembrane region" description="Helical" evidence="5">
    <location>
        <begin position="138"/>
        <end position="155"/>
    </location>
</feature>
<feature type="transmembrane region" description="Helical" evidence="5">
    <location>
        <begin position="210"/>
        <end position="227"/>
    </location>
</feature>
<dbReference type="OrthoDB" id="976812at2"/>
<keyword evidence="4 5" id="KW-0472">Membrane</keyword>
<gene>
    <name evidence="6" type="ordered locus">Belba_0935</name>
</gene>
<evidence type="ECO:0000313" key="6">
    <source>
        <dbReference type="EMBL" id="AFL83578.1"/>
    </source>
</evidence>
<proteinExistence type="predicted"/>
<feature type="transmembrane region" description="Helical" evidence="5">
    <location>
        <begin position="107"/>
        <end position="129"/>
    </location>
</feature>
<keyword evidence="7" id="KW-1185">Reference proteome</keyword>
<dbReference type="STRING" id="866536.Belba_0935"/>
<evidence type="ECO:0000256" key="1">
    <source>
        <dbReference type="ARBA" id="ARBA00004141"/>
    </source>
</evidence>
<dbReference type="Pfam" id="PF01040">
    <property type="entry name" value="UbiA"/>
    <property type="match status" value="1"/>
</dbReference>
<organism evidence="6 7">
    <name type="scientific">Belliella baltica (strain DSM 15883 / CIP 108006 / LMG 21964 / BA134)</name>
    <dbReference type="NCBI Taxonomy" id="866536"/>
    <lineage>
        <taxon>Bacteria</taxon>
        <taxon>Pseudomonadati</taxon>
        <taxon>Bacteroidota</taxon>
        <taxon>Cytophagia</taxon>
        <taxon>Cytophagales</taxon>
        <taxon>Cyclobacteriaceae</taxon>
        <taxon>Belliella</taxon>
    </lineage>
</organism>
<evidence type="ECO:0000256" key="5">
    <source>
        <dbReference type="SAM" id="Phobius"/>
    </source>
</evidence>
<name>I3Z2W0_BELBD</name>
<sequence length="278" mass="32096">MKAIKNLYNYFNFLSFDVVLGAISGMLFFAHLLRLTLPFEVILLLGLTVWIIYTLDHLMDVKKANHQPNSPRHYFHFQNKKSLQIVLVIIFLIVISLLISLSTLHFLLIPGVVLAAIITCCLSLVYFFGKKIAYMKEFLIAAFYVLGITLAPLAFDENSVPKPFYGLAFLYFIIAWVNLLILSYLDKDSDEKDGFDSVIKWVAPKKLKKMIFGLAIFGVAFSFYLFISLMSYFHIYTAILLLMQLIHMIYFLDEKKPKEITRKILEASFLLPFIVLLF</sequence>
<dbReference type="GO" id="GO:0016765">
    <property type="term" value="F:transferase activity, transferring alkyl or aryl (other than methyl) groups"/>
    <property type="evidence" value="ECO:0007669"/>
    <property type="project" value="InterPro"/>
</dbReference>
<dbReference type="Proteomes" id="UP000006050">
    <property type="component" value="Chromosome"/>
</dbReference>
<keyword evidence="2 5" id="KW-0812">Transmembrane</keyword>
<dbReference type="eggNOG" id="ENOG5032Y8X">
    <property type="taxonomic scope" value="Bacteria"/>
</dbReference>